<dbReference type="PROSITE" id="PS50009">
    <property type="entry name" value="RASGEF_CAT"/>
    <property type="match status" value="1"/>
</dbReference>
<evidence type="ECO:0000256" key="9">
    <source>
        <dbReference type="ARBA" id="ARBA00070837"/>
    </source>
</evidence>
<dbReference type="STRING" id="931890.G8JWH1"/>
<evidence type="ECO:0000256" key="6">
    <source>
        <dbReference type="ARBA" id="ARBA00022776"/>
    </source>
</evidence>
<dbReference type="PANTHER" id="PTHR23113">
    <property type="entry name" value="GUANINE NUCLEOTIDE EXCHANGE FACTOR"/>
    <property type="match status" value="1"/>
</dbReference>
<evidence type="ECO:0000256" key="1">
    <source>
        <dbReference type="ARBA" id="ARBA00004378"/>
    </source>
</evidence>
<feature type="domain" description="Ras-GEF" evidence="11">
    <location>
        <begin position="1188"/>
        <end position="1424"/>
    </location>
</feature>
<dbReference type="SMART" id="SM00147">
    <property type="entry name" value="RasGEF"/>
    <property type="match status" value="1"/>
</dbReference>
<organism evidence="13 14">
    <name type="scientific">Eremothecium cymbalariae (strain CBS 270.75 / DBVPG 7215 / KCTC 17166 / NRRL Y-17582)</name>
    <name type="common">Yeast</name>
    <dbReference type="NCBI Taxonomy" id="931890"/>
    <lineage>
        <taxon>Eukaryota</taxon>
        <taxon>Fungi</taxon>
        <taxon>Dikarya</taxon>
        <taxon>Ascomycota</taxon>
        <taxon>Saccharomycotina</taxon>
        <taxon>Saccharomycetes</taxon>
        <taxon>Saccharomycetales</taxon>
        <taxon>Saccharomycetaceae</taxon>
        <taxon>Eremothecium</taxon>
    </lineage>
</organism>
<dbReference type="RefSeq" id="XP_003648003.1">
    <property type="nucleotide sequence ID" value="XM_003647955.1"/>
</dbReference>
<dbReference type="HOGENOM" id="CLU_004883_0_0_1"/>
<dbReference type="EMBL" id="CP002503">
    <property type="protein sequence ID" value="AET41186.1"/>
    <property type="molecule type" value="Genomic_DNA"/>
</dbReference>
<accession>G8JWH1</accession>
<evidence type="ECO:0000256" key="5">
    <source>
        <dbReference type="ARBA" id="ARBA00022658"/>
    </source>
</evidence>
<dbReference type="FunCoup" id="G8JWH1">
    <property type="interactions" value="230"/>
</dbReference>
<evidence type="ECO:0000259" key="11">
    <source>
        <dbReference type="PROSITE" id="PS50009"/>
    </source>
</evidence>
<keyword evidence="14" id="KW-1185">Reference proteome</keyword>
<dbReference type="InterPro" id="IPR023578">
    <property type="entry name" value="Ras_GEF_dom_sf"/>
</dbReference>
<evidence type="ECO:0000313" key="14">
    <source>
        <dbReference type="Proteomes" id="UP000006790"/>
    </source>
</evidence>
<dbReference type="InterPro" id="IPR001895">
    <property type="entry name" value="RASGEF_cat_dom"/>
</dbReference>
<dbReference type="Proteomes" id="UP000006790">
    <property type="component" value="Chromosome 7"/>
</dbReference>
<dbReference type="GO" id="GO:0005886">
    <property type="term" value="C:plasma membrane"/>
    <property type="evidence" value="ECO:0007669"/>
    <property type="project" value="TreeGrafter"/>
</dbReference>
<evidence type="ECO:0000256" key="2">
    <source>
        <dbReference type="ARBA" id="ARBA00004496"/>
    </source>
</evidence>
<dbReference type="InterPro" id="IPR000651">
    <property type="entry name" value="Ras-like_Gua-exchang_fac_N"/>
</dbReference>
<dbReference type="Pfam" id="PF00617">
    <property type="entry name" value="RasGEF"/>
    <property type="match status" value="1"/>
</dbReference>
<dbReference type="InterPro" id="IPR008937">
    <property type="entry name" value="Ras-like_GEF"/>
</dbReference>
<reference evidence="14" key="1">
    <citation type="journal article" date="2012" name="G3 (Bethesda)">
        <title>Pichia sorbitophila, an interspecies yeast hybrid reveals early steps of genome resolution following polyploidization.</title>
        <authorList>
            <person name="Leh Louis V."/>
            <person name="Despons L."/>
            <person name="Friedrich A."/>
            <person name="Martin T."/>
            <person name="Durrens P."/>
            <person name="Casaregola S."/>
            <person name="Neuveglise C."/>
            <person name="Fairhead C."/>
            <person name="Marck C."/>
            <person name="Cruz J.A."/>
            <person name="Straub M.L."/>
            <person name="Kugler V."/>
            <person name="Sacerdot C."/>
            <person name="Uzunov Z."/>
            <person name="Thierry A."/>
            <person name="Weiss S."/>
            <person name="Bleykasten C."/>
            <person name="De Montigny J."/>
            <person name="Jacques N."/>
            <person name="Jung P."/>
            <person name="Lemaire M."/>
            <person name="Mallet S."/>
            <person name="Morel G."/>
            <person name="Richard G.F."/>
            <person name="Sarkar A."/>
            <person name="Savel G."/>
            <person name="Schacherer J."/>
            <person name="Seret M.L."/>
            <person name="Talla E."/>
            <person name="Samson G."/>
            <person name="Jubin C."/>
            <person name="Poulain J."/>
            <person name="Vacherie B."/>
            <person name="Barbe V."/>
            <person name="Pelletier E."/>
            <person name="Sherman D.J."/>
            <person name="Westhof E."/>
            <person name="Weissenbach J."/>
            <person name="Baret P.V."/>
            <person name="Wincker P."/>
            <person name="Gaillardin C."/>
            <person name="Dujon B."/>
            <person name="Souciet J.L."/>
        </authorList>
    </citation>
    <scope>NUCLEOTIDE SEQUENCE [LARGE SCALE GENOMIC DNA]</scope>
    <source>
        <strain evidence="14">CBS 270.75 / DBVPG 7215 / KCTC 17166 / NRRL Y-17582</strain>
    </source>
</reference>
<sequence>MMTEGVQLPKAGNSRSTGVFSDGDYYPVPSQKVITYAKDTGDRSIRQIIAADLNALIVSLTSPLDDVEYELFADFFLIYRNFICPDGLLDLLVKRFMWCMEELLNGVDEDHRVIGQITLVRTFVLIRHWVINYFAQDFLQNLDLRERVITFLNSLYQTGTELPKIITNIIVSLKKSWVYTVRFMWDDADLEKEFSLNSFGSWLRFNIMDVTKLQTAKGEARDSRLSFYALQSSTNPSFRNESILSLYKPKDNFQLPTRNKTFNLKHGIRIKKRTASMFLYPQDNLSACYWANKSDTSGGNKCSFAQAQKRILSHISNATNVSTVIKEVAYPSSPKVESVIPPTPSKGLEFILNSSCPLTAPFNNDKFSHKFKPKYHQGYRIIAGLISKWKMNHSFRNKGGNVSNNVEPEMNNLIKYVFSITSLDYSRNDMREISESVPSKFDILSARTIEEVEYLITVENEIVDKLEPSDADISYSETRNILGPIKNYEAFRGHNVIDNLNLYNTVNTIANSVISLSRSVSLKQQNAMSPSLPVLEPRRPHSLATFRSDSSKMLLTDALLGTRRHGELNKLIFSENDTHRKPGSKIPSFKTNTLETSGCDNLEEHSKSSFNIPSNCDVNGDFGESFISKITYDSQTNDVTMDKTCVREKHPHSISKYNAQNLNRKTNHPNLREFMFETSIPEVPTLSSKNNKSSNIAELNKWNESNDADLESIAGHKSSVSAISLGEDSSVPEGRLFKRKYIKQPVLLQVEASESEPTSDFSSPIGLRGSADSLIRKTMPSPIPVPPNTVTQNACVSPASGRISIIKKPGIGPRRSPITQSPVVTNDPSFIERDSVFAQHEASLTALEEDLKHSIAVSELLGFPIEKSETKSTISTAMLLASAQASPRKQSILNESIEEEVSLEISDPRLINLSSTPSIQSLISNGMSLNSADSIEIQSLSSNAASQASNISRDRFNRSKFVSHADSLLSYINENGNKYIFSTEVELTEETSPKRDMEYLKTRFMGQNESDHEIESSPDLDISDMISTLKRVKIAPFPSSSPPTKYPIEEVTIDKVPSTSQAAPSGNSDPVALALMKLEGTFAKTAERRKDGISNPGSANSSILAREVENLEIAGWHIPPTTNTNKRQSMFIERRRTMAETSYSDTCDQSQRSFNRQIRELLENYKVQDTRLNISNKEQHVPFILMYDSLSIAKQMTLIEREVMSEIDWKDLLDLNMRKSLPKITSWLQLLLYNEEFSGIDLAIARFNLTVDWIISELVMTVDSKLRRNVIQRLIHVAEHCRKFQNYNTVMEIVLALNSVVVQKFTDSWRLVEPADMLTWKELKSIPSLDRNYHNIRDMLNKINPINGCIPFLVVYLSDLALNTEKRDWIIPNKVVNYNKFQTSVQIVKNFIQRVQWAKFYDIEPDEELLSKCVYITSLTHEEIDHLTAF</sequence>
<keyword evidence="5 10" id="KW-0344">Guanine-nucleotide releasing factor</keyword>
<dbReference type="GO" id="GO:0031578">
    <property type="term" value="P:mitotic spindle orientation checkpoint signaling"/>
    <property type="evidence" value="ECO:0007669"/>
    <property type="project" value="EnsemblFungi"/>
</dbReference>
<dbReference type="GO" id="GO:0016192">
    <property type="term" value="P:vesicle-mediated transport"/>
    <property type="evidence" value="ECO:0007669"/>
    <property type="project" value="EnsemblFungi"/>
</dbReference>
<dbReference type="InParanoid" id="G8JWH1"/>
<dbReference type="GeneID" id="11469750"/>
<dbReference type="SMART" id="SM00229">
    <property type="entry name" value="RasGEFN"/>
    <property type="match status" value="1"/>
</dbReference>
<dbReference type="CDD" id="cd06224">
    <property type="entry name" value="REM"/>
    <property type="match status" value="1"/>
</dbReference>
<evidence type="ECO:0000256" key="10">
    <source>
        <dbReference type="PROSITE-ProRule" id="PRU00168"/>
    </source>
</evidence>
<evidence type="ECO:0000256" key="8">
    <source>
        <dbReference type="ARBA" id="ARBA00061443"/>
    </source>
</evidence>
<proteinExistence type="inferred from homology"/>
<dbReference type="GO" id="GO:0051301">
    <property type="term" value="P:cell division"/>
    <property type="evidence" value="ECO:0007669"/>
    <property type="project" value="UniProtKB-KW"/>
</dbReference>
<dbReference type="SUPFAM" id="SSF48366">
    <property type="entry name" value="Ras GEF"/>
    <property type="match status" value="1"/>
</dbReference>
<dbReference type="InterPro" id="IPR036964">
    <property type="entry name" value="RASGEF_cat_dom_sf"/>
</dbReference>
<dbReference type="GO" id="GO:1902480">
    <property type="term" value="P:protein localization to mitotic spindle"/>
    <property type="evidence" value="ECO:0007669"/>
    <property type="project" value="EnsemblFungi"/>
</dbReference>
<dbReference type="GO" id="GO:0007265">
    <property type="term" value="P:Ras protein signal transduction"/>
    <property type="evidence" value="ECO:0007669"/>
    <property type="project" value="TreeGrafter"/>
</dbReference>
<dbReference type="OrthoDB" id="10254377at2759"/>
<dbReference type="PROSITE" id="PS50212">
    <property type="entry name" value="RASGEF_NTER"/>
    <property type="match status" value="1"/>
</dbReference>
<dbReference type="KEGG" id="erc:Ecym_7358"/>
<name>G8JWH1_ERECY</name>
<keyword evidence="4" id="KW-0132">Cell division</keyword>
<dbReference type="GO" id="GO:0005737">
    <property type="term" value="C:cytoplasm"/>
    <property type="evidence" value="ECO:0007669"/>
    <property type="project" value="UniProtKB-SubCell"/>
</dbReference>
<dbReference type="CDD" id="cd00155">
    <property type="entry name" value="RasGEF"/>
    <property type="match status" value="1"/>
</dbReference>
<keyword evidence="7" id="KW-0131">Cell cycle</keyword>
<dbReference type="GO" id="GO:0031536">
    <property type="term" value="P:positive regulation of exit from mitosis"/>
    <property type="evidence" value="ECO:0007669"/>
    <property type="project" value="EnsemblFungi"/>
</dbReference>
<dbReference type="eggNOG" id="KOG3417">
    <property type="taxonomic scope" value="Eukaryota"/>
</dbReference>
<evidence type="ECO:0000313" key="13">
    <source>
        <dbReference type="EMBL" id="AET41186.1"/>
    </source>
</evidence>
<dbReference type="PROSITE" id="PS00720">
    <property type="entry name" value="RASGEF"/>
    <property type="match status" value="1"/>
</dbReference>
<comment type="similarity">
    <text evidence="8">Belongs to the LTE1 family.</text>
</comment>
<keyword evidence="6" id="KW-0498">Mitosis</keyword>
<dbReference type="FunFam" id="1.10.840.10:FF:000019">
    <property type="entry name" value="Guanine nucleotide exchange factor LTE1"/>
    <property type="match status" value="1"/>
</dbReference>
<keyword evidence="3" id="KW-0963">Cytoplasm</keyword>
<evidence type="ECO:0000256" key="4">
    <source>
        <dbReference type="ARBA" id="ARBA00022618"/>
    </source>
</evidence>
<gene>
    <name evidence="13" type="ordered locus">Ecym_7358</name>
</gene>
<evidence type="ECO:0000256" key="3">
    <source>
        <dbReference type="ARBA" id="ARBA00022490"/>
    </source>
</evidence>
<dbReference type="Gene3D" id="1.20.870.10">
    <property type="entry name" value="Son of sevenless (SoS) protein Chain: S domain 1"/>
    <property type="match status" value="1"/>
</dbReference>
<evidence type="ECO:0000256" key="7">
    <source>
        <dbReference type="ARBA" id="ARBA00023306"/>
    </source>
</evidence>
<evidence type="ECO:0000259" key="12">
    <source>
        <dbReference type="PROSITE" id="PS50212"/>
    </source>
</evidence>
<dbReference type="GO" id="GO:0005085">
    <property type="term" value="F:guanyl-nucleotide exchange factor activity"/>
    <property type="evidence" value="ECO:0007669"/>
    <property type="project" value="UniProtKB-KW"/>
</dbReference>
<dbReference type="OMA" id="PFILMYD"/>
<dbReference type="GO" id="GO:0005933">
    <property type="term" value="C:cellular bud"/>
    <property type="evidence" value="ECO:0007669"/>
    <property type="project" value="UniProtKB-SubCell"/>
</dbReference>
<dbReference type="Pfam" id="PF00618">
    <property type="entry name" value="RasGEF_N"/>
    <property type="match status" value="1"/>
</dbReference>
<comment type="subcellular location">
    <subcellularLocation>
        <location evidence="1">Bud</location>
    </subcellularLocation>
    <subcellularLocation>
        <location evidence="2">Cytoplasm</location>
    </subcellularLocation>
</comment>
<protein>
    <recommendedName>
        <fullName evidence="9">Guanine nucleotide exchange factor LTE1</fullName>
    </recommendedName>
</protein>
<dbReference type="InterPro" id="IPR019804">
    <property type="entry name" value="Ras_G-nucl-exch_fac_CS"/>
</dbReference>
<dbReference type="Gene3D" id="1.10.840.10">
    <property type="entry name" value="Ras guanine-nucleotide exchange factors catalytic domain"/>
    <property type="match status" value="1"/>
</dbReference>
<feature type="domain" description="N-terminal Ras-GEF" evidence="12">
    <location>
        <begin position="44"/>
        <end position="174"/>
    </location>
</feature>
<dbReference type="PANTHER" id="PTHR23113:SF363">
    <property type="entry name" value="PROTEIN SON OF SEVENLESS"/>
    <property type="match status" value="1"/>
</dbReference>